<dbReference type="EMBL" id="LN899827">
    <property type="protein sequence ID" value="CUV45679.1"/>
    <property type="molecule type" value="Genomic_DNA"/>
</dbReference>
<protein>
    <submittedName>
        <fullName evidence="1">Uncharacterized protein</fullName>
    </submittedName>
</protein>
<proteinExistence type="predicted"/>
<evidence type="ECO:0000313" key="1">
    <source>
        <dbReference type="EMBL" id="CUV18257.1"/>
    </source>
</evidence>
<sequence>MHGMQEVSGSIPLSSTKMPEGLVQGNLKRAFQIAAKTVIVAVFAAADGKRCKTVSVPFV</sequence>
<evidence type="ECO:0000313" key="2">
    <source>
        <dbReference type="EMBL" id="CUV45679.1"/>
    </source>
</evidence>
<organism evidence="1">
    <name type="scientific">Ralstonia solanacearum</name>
    <name type="common">Pseudomonas solanacearum</name>
    <dbReference type="NCBI Taxonomy" id="305"/>
    <lineage>
        <taxon>Bacteria</taxon>
        <taxon>Pseudomonadati</taxon>
        <taxon>Pseudomonadota</taxon>
        <taxon>Betaproteobacteria</taxon>
        <taxon>Burkholderiales</taxon>
        <taxon>Burkholderiaceae</taxon>
        <taxon>Ralstonia</taxon>
        <taxon>Ralstonia solanacearum species complex</taxon>
    </lineage>
</organism>
<reference evidence="1" key="1">
    <citation type="submission" date="2015-10" db="EMBL/GenBank/DDBJ databases">
        <authorList>
            <person name="Gilbert D.G."/>
        </authorList>
    </citation>
    <scope>NUCLEOTIDE SEQUENCE</scope>
    <source>
        <strain evidence="1">Phyl III-seqv23</strain>
    </source>
</reference>
<dbReference type="EMBL" id="LN899821">
    <property type="protein sequence ID" value="CUV18257.1"/>
    <property type="molecule type" value="Genomic_DNA"/>
</dbReference>
<name>A0A0S4U8V9_RALSL</name>
<gene>
    <name evidence="1" type="ORF">PSS4_v1_550013</name>
    <name evidence="2" type="ORF">TO10_v1_380102</name>
</gene>
<dbReference type="AlphaFoldDB" id="A0A0S4U8V9"/>
<accession>A0A0S4U8V9</accession>